<feature type="transmembrane region" description="Helical" evidence="1">
    <location>
        <begin position="66"/>
        <end position="84"/>
    </location>
</feature>
<feature type="transmembrane region" description="Helical" evidence="1">
    <location>
        <begin position="277"/>
        <end position="296"/>
    </location>
</feature>
<dbReference type="EMBL" id="MFVU01000034">
    <property type="protein sequence ID" value="OGJ00822.1"/>
    <property type="molecule type" value="Genomic_DNA"/>
</dbReference>
<evidence type="ECO:0000313" key="2">
    <source>
        <dbReference type="EMBL" id="OGJ00822.1"/>
    </source>
</evidence>
<dbReference type="AlphaFoldDB" id="A0A1F6Y3A0"/>
<feature type="transmembrane region" description="Helical" evidence="1">
    <location>
        <begin position="127"/>
        <end position="146"/>
    </location>
</feature>
<dbReference type="Gene3D" id="1.20.1250.20">
    <property type="entry name" value="MFS general substrate transporter like domains"/>
    <property type="match status" value="1"/>
</dbReference>
<evidence type="ECO:0008006" key="4">
    <source>
        <dbReference type="Google" id="ProtNLM"/>
    </source>
</evidence>
<dbReference type="GO" id="GO:0022857">
    <property type="term" value="F:transmembrane transporter activity"/>
    <property type="evidence" value="ECO:0007669"/>
    <property type="project" value="InterPro"/>
</dbReference>
<proteinExistence type="predicted"/>
<feature type="transmembrane region" description="Helical" evidence="1">
    <location>
        <begin position="342"/>
        <end position="360"/>
    </location>
</feature>
<feature type="transmembrane region" description="Helical" evidence="1">
    <location>
        <begin position="184"/>
        <end position="205"/>
    </location>
</feature>
<feature type="transmembrane region" description="Helical" evidence="1">
    <location>
        <begin position="252"/>
        <end position="271"/>
    </location>
</feature>
<dbReference type="InterPro" id="IPR011701">
    <property type="entry name" value="MFS"/>
</dbReference>
<feature type="transmembrane region" description="Helical" evidence="1">
    <location>
        <begin position="225"/>
        <end position="243"/>
    </location>
</feature>
<name>A0A1F6Y3A0_9BACT</name>
<evidence type="ECO:0000256" key="1">
    <source>
        <dbReference type="SAM" id="Phobius"/>
    </source>
</evidence>
<feature type="transmembrane region" description="Helical" evidence="1">
    <location>
        <begin position="152"/>
        <end position="172"/>
    </location>
</feature>
<keyword evidence="1" id="KW-0472">Membrane</keyword>
<gene>
    <name evidence="2" type="ORF">A3G53_01970</name>
</gene>
<feature type="transmembrane region" description="Helical" evidence="1">
    <location>
        <begin position="7"/>
        <end position="27"/>
    </location>
</feature>
<evidence type="ECO:0000313" key="3">
    <source>
        <dbReference type="Proteomes" id="UP000178645"/>
    </source>
</evidence>
<dbReference type="SUPFAM" id="SSF103473">
    <property type="entry name" value="MFS general substrate transporter"/>
    <property type="match status" value="2"/>
</dbReference>
<feature type="transmembrane region" description="Helical" evidence="1">
    <location>
        <begin position="317"/>
        <end position="336"/>
    </location>
</feature>
<organism evidence="2 3">
    <name type="scientific">Candidatus Nomurabacteria bacterium RIFCSPLOWO2_12_FULL_44_11</name>
    <dbReference type="NCBI Taxonomy" id="1801796"/>
    <lineage>
        <taxon>Bacteria</taxon>
        <taxon>Candidatus Nomuraibacteriota</taxon>
    </lineage>
</organism>
<keyword evidence="1" id="KW-0812">Transmembrane</keyword>
<sequence>MLKRIYLFFFTYMASMFFAQTLVIFWLSKNGFGFFQLLIYYIVAYLVALAGIFFFPAGEISARKSIFFGILFSMLQVFVLIKIFGVYQLYLSGLFSGLNVIFFWIPYNAMHFKFSHEDNHGLHSGMYYLITPILGITLQPLTGIVAEKFGFVTVFLIGVSLYIIPLILLRFLPSFAYEINVKKYFLLHSFNWSTFFQGMMSRVNYSFIPIFTLFFVKTPRQFGNFFGYLALMTAVASIINGHISDRMKNRKIFFYLTSTLSVLSFLLLPLAQNSYQWHIFAGIGSLSITLASPFWLAFNLDHYKGLGIEKTMALRELFLNLGYVATLAVGLVIFYFTSSAKTSLTIITLICLLLPVVSYYQRVYRK</sequence>
<dbReference type="Proteomes" id="UP000178645">
    <property type="component" value="Unassembled WGS sequence"/>
</dbReference>
<keyword evidence="1" id="KW-1133">Transmembrane helix</keyword>
<feature type="transmembrane region" description="Helical" evidence="1">
    <location>
        <begin position="33"/>
        <end position="54"/>
    </location>
</feature>
<comment type="caution">
    <text evidence="2">The sequence shown here is derived from an EMBL/GenBank/DDBJ whole genome shotgun (WGS) entry which is preliminary data.</text>
</comment>
<protein>
    <recommendedName>
        <fullName evidence="4">Major facilitator superfamily (MFS) profile domain-containing protein</fullName>
    </recommendedName>
</protein>
<dbReference type="Pfam" id="PF07690">
    <property type="entry name" value="MFS_1"/>
    <property type="match status" value="1"/>
</dbReference>
<feature type="transmembrane region" description="Helical" evidence="1">
    <location>
        <begin position="90"/>
        <end position="107"/>
    </location>
</feature>
<dbReference type="InterPro" id="IPR036259">
    <property type="entry name" value="MFS_trans_sf"/>
</dbReference>
<reference evidence="2 3" key="1">
    <citation type="journal article" date="2016" name="Nat. Commun.">
        <title>Thousands of microbial genomes shed light on interconnected biogeochemical processes in an aquifer system.</title>
        <authorList>
            <person name="Anantharaman K."/>
            <person name="Brown C.T."/>
            <person name="Hug L.A."/>
            <person name="Sharon I."/>
            <person name="Castelle C.J."/>
            <person name="Probst A.J."/>
            <person name="Thomas B.C."/>
            <person name="Singh A."/>
            <person name="Wilkins M.J."/>
            <person name="Karaoz U."/>
            <person name="Brodie E.L."/>
            <person name="Williams K.H."/>
            <person name="Hubbard S.S."/>
            <person name="Banfield J.F."/>
        </authorList>
    </citation>
    <scope>NUCLEOTIDE SEQUENCE [LARGE SCALE GENOMIC DNA]</scope>
</reference>
<accession>A0A1F6Y3A0</accession>